<feature type="compositionally biased region" description="Polar residues" evidence="7">
    <location>
        <begin position="259"/>
        <end position="274"/>
    </location>
</feature>
<dbReference type="SMART" id="SM00584">
    <property type="entry name" value="TLDc"/>
    <property type="match status" value="1"/>
</dbReference>
<protein>
    <recommendedName>
        <fullName evidence="12">TBC1 domain family member 24</fullName>
    </recommendedName>
</protein>
<dbReference type="InterPro" id="IPR000195">
    <property type="entry name" value="Rab-GAP-TBC_dom"/>
</dbReference>
<name>A0AAN9AP85_9CAEN</name>
<feature type="compositionally biased region" description="Acidic residues" evidence="7">
    <location>
        <begin position="64"/>
        <end position="75"/>
    </location>
</feature>
<dbReference type="InterPro" id="IPR006571">
    <property type="entry name" value="TLDc_dom"/>
</dbReference>
<dbReference type="GO" id="GO:0030659">
    <property type="term" value="C:cytoplasmic vesicle membrane"/>
    <property type="evidence" value="ECO:0007669"/>
    <property type="project" value="UniProtKB-SubCell"/>
</dbReference>
<evidence type="ECO:0000256" key="3">
    <source>
        <dbReference type="ARBA" id="ARBA00023018"/>
    </source>
</evidence>
<evidence type="ECO:0000259" key="8">
    <source>
        <dbReference type="PROSITE" id="PS50086"/>
    </source>
</evidence>
<keyword evidence="5" id="KW-0968">Cytoplasmic vesicle</keyword>
<dbReference type="Gene3D" id="1.10.472.80">
    <property type="entry name" value="Ypt/Rab-GAP domain of gyp1p, domain 3"/>
    <property type="match status" value="1"/>
</dbReference>
<dbReference type="PANTHER" id="PTHR23354:SF122">
    <property type="entry name" value="GTPASE-ACTIVATING PROTEIN SKYWALKER"/>
    <property type="match status" value="1"/>
</dbReference>
<proteinExistence type="predicted"/>
<feature type="compositionally biased region" description="Basic and acidic residues" evidence="7">
    <location>
        <begin position="42"/>
        <end position="63"/>
    </location>
</feature>
<evidence type="ECO:0000256" key="6">
    <source>
        <dbReference type="ARBA" id="ARBA00034103"/>
    </source>
</evidence>
<feature type="compositionally biased region" description="Low complexity" evidence="7">
    <location>
        <begin position="198"/>
        <end position="207"/>
    </location>
</feature>
<dbReference type="Pfam" id="PF07534">
    <property type="entry name" value="TLD"/>
    <property type="match status" value="1"/>
</dbReference>
<gene>
    <name evidence="10" type="ORF">V1264_010367</name>
</gene>
<feature type="compositionally biased region" description="Low complexity" evidence="7">
    <location>
        <begin position="168"/>
        <end position="180"/>
    </location>
</feature>
<evidence type="ECO:0000313" key="11">
    <source>
        <dbReference type="Proteomes" id="UP001374579"/>
    </source>
</evidence>
<feature type="domain" description="Rab-GAP TBC" evidence="8">
    <location>
        <begin position="349"/>
        <end position="539"/>
    </location>
</feature>
<evidence type="ECO:0008006" key="12">
    <source>
        <dbReference type="Google" id="ProtNLM"/>
    </source>
</evidence>
<keyword evidence="3" id="KW-0770">Synapse</keyword>
<evidence type="ECO:0000313" key="10">
    <source>
        <dbReference type="EMBL" id="KAK7090593.1"/>
    </source>
</evidence>
<sequence>MVDPGVQPSPRDTGQVEDSTPEPCKSSGEDQVESGLEAETSFEEREVFVDKEARSVEPESSRGEEEEGDDEDEGVESNPKLSKLESTSNDSVMAVAKRKPISVVLSDGEYLDEETDVDVLNTSVSFSIGDSADMADMNDASFMSDKKTVKSSSKSGSSSVKREELKEAASLLESSSKSASVVPRDQSHSHTSQRPASEESLSSSLAESEGRTVSEKTAPEPAVMVEKQTIVVTADTHTTAESISPHGDGEISAPHNGSGDATETGDSNHQNLNLHANSENENNISSSSSHEPFTHFVDVSRLSAELSDSARGDQSGNTQEQELRSLVQGHGDTLSRKQLKKVLRSGLWGPASTVRKVAWRLVCDHLHKLEKAYVYLQMEKELFGDCEDEDIPIPTWPQQPPHEETLLTEYYLTAKGKNTAHKILAVIGQLSPHITYCPGLLPLTDLFLHYMDEAECFSCVFTLLQSNSPVYLMQSRIAFEASKRVLRDLTKKYAKSAYVSLVRSCTNVDVVFDNWMGWIYSDLPFHYVVAVTDSYLMEGMKVLYRVVLAILILYTKMSGPRQRGTGSNVARSIADFCQNMPVPPARLLKVRIDWCWYHIIIYVAHSISYFCQNMPVPPAKLLKVAFKIRDFSRRKIMKLQHSHEMQISSGGGGSGRPDVPRVASSTSMGELSMAVSNAVSMAQANAKMMGFHDTGSNVLTVDQIATIWSWLPARHAIYQPQMLFNSADLGTSLTTLYARVEFEPCTIFIIKTITGEVFGAFCAESWMERRTHARPVRFFGTGETFLFTLVPERMKFEWVGKPDPHVPLSANMFQAGDQTSLLIGGGNGCAIQLDGMMERCRTETCDTFNNPPLCPSHDFIPTAIEVFGMR</sequence>
<dbReference type="GO" id="GO:0045202">
    <property type="term" value="C:synapse"/>
    <property type="evidence" value="ECO:0007669"/>
    <property type="project" value="UniProtKB-SubCell"/>
</dbReference>
<accession>A0AAN9AP85</accession>
<dbReference type="PROSITE" id="PS51886">
    <property type="entry name" value="TLDC"/>
    <property type="match status" value="1"/>
</dbReference>
<dbReference type="GO" id="GO:0012505">
    <property type="term" value="C:endomembrane system"/>
    <property type="evidence" value="ECO:0007669"/>
    <property type="project" value="UniProtKB-SubCell"/>
</dbReference>
<dbReference type="PROSITE" id="PS50086">
    <property type="entry name" value="TBC_RABGAP"/>
    <property type="match status" value="1"/>
</dbReference>
<keyword evidence="11" id="KW-1185">Reference proteome</keyword>
<organism evidence="10 11">
    <name type="scientific">Littorina saxatilis</name>
    <dbReference type="NCBI Taxonomy" id="31220"/>
    <lineage>
        <taxon>Eukaryota</taxon>
        <taxon>Metazoa</taxon>
        <taxon>Spiralia</taxon>
        <taxon>Lophotrochozoa</taxon>
        <taxon>Mollusca</taxon>
        <taxon>Gastropoda</taxon>
        <taxon>Caenogastropoda</taxon>
        <taxon>Littorinimorpha</taxon>
        <taxon>Littorinoidea</taxon>
        <taxon>Littorinidae</taxon>
        <taxon>Littorina</taxon>
    </lineage>
</organism>
<evidence type="ECO:0000256" key="5">
    <source>
        <dbReference type="ARBA" id="ARBA00023329"/>
    </source>
</evidence>
<keyword evidence="4" id="KW-0472">Membrane</keyword>
<comment type="subcellular location">
    <subcellularLocation>
        <location evidence="1">Cytoplasmic vesicle membrane</location>
    </subcellularLocation>
    <subcellularLocation>
        <location evidence="2">Endomembrane system</location>
        <topology evidence="2">Peripheral membrane protein</topology>
    </subcellularLocation>
    <subcellularLocation>
        <location evidence="6">Synapse</location>
    </subcellularLocation>
</comment>
<feature type="domain" description="TLDc" evidence="9">
    <location>
        <begin position="697"/>
        <end position="870"/>
    </location>
</feature>
<feature type="region of interest" description="Disordered" evidence="7">
    <location>
        <begin position="142"/>
        <end position="226"/>
    </location>
</feature>
<feature type="compositionally biased region" description="Basic and acidic residues" evidence="7">
    <location>
        <begin position="208"/>
        <end position="218"/>
    </location>
</feature>
<feature type="region of interest" description="Disordered" evidence="7">
    <location>
        <begin position="240"/>
        <end position="274"/>
    </location>
</feature>
<reference evidence="10 11" key="1">
    <citation type="submission" date="2024-02" db="EMBL/GenBank/DDBJ databases">
        <title>Chromosome-scale genome assembly of the rough periwinkle Littorina saxatilis.</title>
        <authorList>
            <person name="De Jode A."/>
            <person name="Faria R."/>
            <person name="Formenti G."/>
            <person name="Sims Y."/>
            <person name="Smith T.P."/>
            <person name="Tracey A."/>
            <person name="Wood J.M.D."/>
            <person name="Zagrodzka Z.B."/>
            <person name="Johannesson K."/>
            <person name="Butlin R.K."/>
            <person name="Leder E.H."/>
        </authorList>
    </citation>
    <scope>NUCLEOTIDE SEQUENCE [LARGE SCALE GENOMIC DNA]</scope>
    <source>
        <strain evidence="10">Snail1</strain>
        <tissue evidence="10">Muscle</tissue>
    </source>
</reference>
<dbReference type="EMBL" id="JBAMIC010000024">
    <property type="protein sequence ID" value="KAK7090593.1"/>
    <property type="molecule type" value="Genomic_DNA"/>
</dbReference>
<dbReference type="SUPFAM" id="SSF47923">
    <property type="entry name" value="Ypt/Rab-GAP domain of gyp1p"/>
    <property type="match status" value="1"/>
</dbReference>
<evidence type="ECO:0000256" key="1">
    <source>
        <dbReference type="ARBA" id="ARBA00004156"/>
    </source>
</evidence>
<dbReference type="AlphaFoldDB" id="A0AAN9AP85"/>
<evidence type="ECO:0000256" key="7">
    <source>
        <dbReference type="SAM" id="MobiDB-lite"/>
    </source>
</evidence>
<feature type="region of interest" description="Disordered" evidence="7">
    <location>
        <begin position="1"/>
        <end position="97"/>
    </location>
</feature>
<dbReference type="PANTHER" id="PTHR23354">
    <property type="entry name" value="NUCLEOLAR PROTEIN 7/ESTROGEN RECEPTOR COACTIVATOR-RELATED"/>
    <property type="match status" value="1"/>
</dbReference>
<dbReference type="InterPro" id="IPR035969">
    <property type="entry name" value="Rab-GAP_TBC_sf"/>
</dbReference>
<dbReference type="Proteomes" id="UP001374579">
    <property type="component" value="Unassembled WGS sequence"/>
</dbReference>
<feature type="compositionally biased region" description="Low complexity" evidence="7">
    <location>
        <begin position="150"/>
        <end position="159"/>
    </location>
</feature>
<evidence type="ECO:0000256" key="4">
    <source>
        <dbReference type="ARBA" id="ARBA00023136"/>
    </source>
</evidence>
<comment type="caution">
    <text evidence="10">The sequence shown here is derived from an EMBL/GenBank/DDBJ whole genome shotgun (WGS) entry which is preliminary data.</text>
</comment>
<evidence type="ECO:0000256" key="2">
    <source>
        <dbReference type="ARBA" id="ARBA00004184"/>
    </source>
</evidence>
<evidence type="ECO:0000259" key="9">
    <source>
        <dbReference type="PROSITE" id="PS51886"/>
    </source>
</evidence>
<dbReference type="Pfam" id="PF00566">
    <property type="entry name" value="RabGAP-TBC"/>
    <property type="match status" value="1"/>
</dbReference>
<dbReference type="SMART" id="SM00164">
    <property type="entry name" value="TBC"/>
    <property type="match status" value="1"/>
</dbReference>